<feature type="transmembrane region" description="Helical" evidence="10">
    <location>
        <begin position="119"/>
        <end position="140"/>
    </location>
</feature>
<feature type="transmembrane region" description="Helical" evidence="10">
    <location>
        <begin position="275"/>
        <end position="296"/>
    </location>
</feature>
<evidence type="ECO:0000256" key="1">
    <source>
        <dbReference type="ARBA" id="ARBA00004477"/>
    </source>
</evidence>
<dbReference type="Pfam" id="PF03901">
    <property type="entry name" value="Glyco_transf_22"/>
    <property type="match status" value="2"/>
</dbReference>
<dbReference type="GO" id="GO:0000026">
    <property type="term" value="F:alpha-1,2-mannosyltransferase activity"/>
    <property type="evidence" value="ECO:0007669"/>
    <property type="project" value="TreeGrafter"/>
</dbReference>
<evidence type="ECO:0000256" key="10">
    <source>
        <dbReference type="RuleBase" id="RU363075"/>
    </source>
</evidence>
<feature type="transmembrane region" description="Helical" evidence="10">
    <location>
        <begin position="438"/>
        <end position="455"/>
    </location>
</feature>
<feature type="transmembrane region" description="Helical" evidence="10">
    <location>
        <begin position="179"/>
        <end position="199"/>
    </location>
</feature>
<keyword evidence="5 12" id="KW-0808">Transferase</keyword>
<comment type="similarity">
    <text evidence="3 10">Belongs to the glycosyltransferase 22 family.</text>
</comment>
<proteinExistence type="inferred from homology"/>
<sequence>MSATMKQRVQKKKDVKTGKLTAPDNRGEDAHLESPWTPKGYTAFKILLSARLCAAVWNIVGDCDETYNYWEPMHYLMFGKGFQTWEYSPTYAIRSYAYLWIHALPISLYKILFSTNKIMLFYILRCVLAFACALCEIYFYKGVCKQFGANTGRITLAVLLLSAGMFISSTAYLPSSFCMYMTLLSMGAWFLGHLQMHYLMFGKGFQTWEYSPTYAIRSYAYLWIHALPISLYKILFSTNKIMLFYILRCVLAFASALCEIYFYKGVCKQFGANTGRITLAVLLLSAGMFISSTAYLPSSFCMYITLLSMGAWFLGHLQVAILSTAASAILGWPFAGIIGVPIAMDLLLRRRHYGFFIKWCMVALVLFLVPSMQVDFHYYGKLVIAPLNIVMYNVFTEHGPDLYGVEPFSFYFLNGFLNFNVMFILALLSLPLVVNKPTWLLMLPMYLWMLIFFTRPHKEERFLFPIYPLLALFGAVSIDYLQKLCCLLMPGQRGQHYTTNTNWIPVCLCVLFSALSFSRIIALYQGYHAPLDIYVELNRISSDPKVHTLPPDKSVNVCVGKEWYRFPSNFFLPGNNWNLQFLRSEFRGQLPKPYSSGEDATKIIPTDMNDLNREEMSRYINISRCHYLIDLDTQTDTKYEPNYSANSEEWTVLHSVPFLEASRSHRLLRAFYIPFISSRYCTYVNYNLLKTRRTKKNSAHRNV</sequence>
<dbReference type="HOGENOM" id="CLU_018152_1_1_1"/>
<feature type="transmembrane region" description="Helical" evidence="10">
    <location>
        <begin position="152"/>
        <end position="173"/>
    </location>
</feature>
<feature type="transmembrane region" description="Helical" evidence="10">
    <location>
        <begin position="408"/>
        <end position="432"/>
    </location>
</feature>
<evidence type="ECO:0000256" key="7">
    <source>
        <dbReference type="ARBA" id="ARBA00022824"/>
    </source>
</evidence>
<feature type="region of interest" description="Disordered" evidence="11">
    <location>
        <begin position="1"/>
        <end position="30"/>
    </location>
</feature>
<evidence type="ECO:0000256" key="3">
    <source>
        <dbReference type="ARBA" id="ARBA00007063"/>
    </source>
</evidence>
<evidence type="ECO:0000256" key="2">
    <source>
        <dbReference type="ARBA" id="ARBA00004922"/>
    </source>
</evidence>
<feature type="transmembrane region" description="Helical" evidence="10">
    <location>
        <begin position="462"/>
        <end position="482"/>
    </location>
</feature>
<dbReference type="AlphaFoldDB" id="K1RH37"/>
<reference evidence="12" key="1">
    <citation type="journal article" date="2012" name="Nature">
        <title>The oyster genome reveals stress adaptation and complexity of shell formation.</title>
        <authorList>
            <person name="Zhang G."/>
            <person name="Fang X."/>
            <person name="Guo X."/>
            <person name="Li L."/>
            <person name="Luo R."/>
            <person name="Xu F."/>
            <person name="Yang P."/>
            <person name="Zhang L."/>
            <person name="Wang X."/>
            <person name="Qi H."/>
            <person name="Xiong Z."/>
            <person name="Que H."/>
            <person name="Xie Y."/>
            <person name="Holland P.W."/>
            <person name="Paps J."/>
            <person name="Zhu Y."/>
            <person name="Wu F."/>
            <person name="Chen Y."/>
            <person name="Wang J."/>
            <person name="Peng C."/>
            <person name="Meng J."/>
            <person name="Yang L."/>
            <person name="Liu J."/>
            <person name="Wen B."/>
            <person name="Zhang N."/>
            <person name="Huang Z."/>
            <person name="Zhu Q."/>
            <person name="Feng Y."/>
            <person name="Mount A."/>
            <person name="Hedgecock D."/>
            <person name="Xu Z."/>
            <person name="Liu Y."/>
            <person name="Domazet-Loso T."/>
            <person name="Du Y."/>
            <person name="Sun X."/>
            <person name="Zhang S."/>
            <person name="Liu B."/>
            <person name="Cheng P."/>
            <person name="Jiang X."/>
            <person name="Li J."/>
            <person name="Fan D."/>
            <person name="Wang W."/>
            <person name="Fu W."/>
            <person name="Wang T."/>
            <person name="Wang B."/>
            <person name="Zhang J."/>
            <person name="Peng Z."/>
            <person name="Li Y."/>
            <person name="Li N."/>
            <person name="Wang J."/>
            <person name="Chen M."/>
            <person name="He Y."/>
            <person name="Tan F."/>
            <person name="Song X."/>
            <person name="Zheng Q."/>
            <person name="Huang R."/>
            <person name="Yang H."/>
            <person name="Du X."/>
            <person name="Chen L."/>
            <person name="Yang M."/>
            <person name="Gaffney P.M."/>
            <person name="Wang S."/>
            <person name="Luo L."/>
            <person name="She Z."/>
            <person name="Ming Y."/>
            <person name="Huang W."/>
            <person name="Zhang S."/>
            <person name="Huang B."/>
            <person name="Zhang Y."/>
            <person name="Qu T."/>
            <person name="Ni P."/>
            <person name="Miao G."/>
            <person name="Wang J."/>
            <person name="Wang Q."/>
            <person name="Steinberg C.E."/>
            <person name="Wang H."/>
            <person name="Li N."/>
            <person name="Qian L."/>
            <person name="Zhang G."/>
            <person name="Li Y."/>
            <person name="Yang H."/>
            <person name="Liu X."/>
            <person name="Wang J."/>
            <person name="Yin Y."/>
            <person name="Wang J."/>
        </authorList>
    </citation>
    <scope>NUCLEOTIDE SEQUENCE [LARGE SCALE GENOMIC DNA]</scope>
    <source>
        <strain evidence="12">05x7-T-G4-1.051#20</strain>
    </source>
</reference>
<evidence type="ECO:0000256" key="11">
    <source>
        <dbReference type="SAM" id="MobiDB-lite"/>
    </source>
</evidence>
<dbReference type="PANTHER" id="PTHR22760">
    <property type="entry name" value="GLYCOSYLTRANSFERASE"/>
    <property type="match status" value="1"/>
</dbReference>
<comment type="subcellular location">
    <subcellularLocation>
        <location evidence="1 10">Endoplasmic reticulum membrane</location>
        <topology evidence="1 10">Multi-pass membrane protein</topology>
    </subcellularLocation>
</comment>
<evidence type="ECO:0000256" key="5">
    <source>
        <dbReference type="ARBA" id="ARBA00022679"/>
    </source>
</evidence>
<organism evidence="12">
    <name type="scientific">Magallana gigas</name>
    <name type="common">Pacific oyster</name>
    <name type="synonym">Crassostrea gigas</name>
    <dbReference type="NCBI Taxonomy" id="29159"/>
    <lineage>
        <taxon>Eukaryota</taxon>
        <taxon>Metazoa</taxon>
        <taxon>Spiralia</taxon>
        <taxon>Lophotrochozoa</taxon>
        <taxon>Mollusca</taxon>
        <taxon>Bivalvia</taxon>
        <taxon>Autobranchia</taxon>
        <taxon>Pteriomorphia</taxon>
        <taxon>Ostreida</taxon>
        <taxon>Ostreoidea</taxon>
        <taxon>Ostreidae</taxon>
        <taxon>Magallana</taxon>
    </lineage>
</organism>
<dbReference type="EMBL" id="JH816405">
    <property type="protein sequence ID" value="EKC43059.1"/>
    <property type="molecule type" value="Genomic_DNA"/>
</dbReference>
<dbReference type="FunCoup" id="K1RH37">
    <property type="interactions" value="2047"/>
</dbReference>
<comment type="pathway">
    <text evidence="2">Protein modification; protein glycosylation.</text>
</comment>
<keyword evidence="4 10" id="KW-0328">Glycosyltransferase</keyword>
<dbReference type="EC" id="2.4.1.-" evidence="10"/>
<evidence type="ECO:0000256" key="6">
    <source>
        <dbReference type="ARBA" id="ARBA00022692"/>
    </source>
</evidence>
<feature type="transmembrane region" description="Helical" evidence="10">
    <location>
        <begin position="242"/>
        <end position="263"/>
    </location>
</feature>
<protein>
    <recommendedName>
        <fullName evidence="10">Mannosyltransferase</fullName>
        <ecNumber evidence="10">2.4.1.-</ecNumber>
    </recommendedName>
</protein>
<evidence type="ECO:0000256" key="8">
    <source>
        <dbReference type="ARBA" id="ARBA00022989"/>
    </source>
</evidence>
<dbReference type="GO" id="GO:0005789">
    <property type="term" value="C:endoplasmic reticulum membrane"/>
    <property type="evidence" value="ECO:0007669"/>
    <property type="project" value="UniProtKB-SubCell"/>
</dbReference>
<keyword evidence="8 10" id="KW-1133">Transmembrane helix</keyword>
<feature type="transmembrane region" description="Helical" evidence="10">
    <location>
        <begin position="96"/>
        <end position="113"/>
    </location>
</feature>
<evidence type="ECO:0000256" key="9">
    <source>
        <dbReference type="ARBA" id="ARBA00023136"/>
    </source>
</evidence>
<name>K1RH37_MAGGI</name>
<feature type="transmembrane region" description="Helical" evidence="10">
    <location>
        <begin position="316"/>
        <end position="343"/>
    </location>
</feature>
<keyword evidence="6 10" id="KW-0812">Transmembrane</keyword>
<feature type="transmembrane region" description="Helical" evidence="10">
    <location>
        <begin position="219"/>
        <end position="236"/>
    </location>
</feature>
<keyword evidence="7 10" id="KW-0256">Endoplasmic reticulum</keyword>
<gene>
    <name evidence="12" type="ORF">CGI_10018047</name>
</gene>
<dbReference type="InParanoid" id="K1RH37"/>
<evidence type="ECO:0000256" key="4">
    <source>
        <dbReference type="ARBA" id="ARBA00022676"/>
    </source>
</evidence>
<accession>K1RH37</accession>
<keyword evidence="9 10" id="KW-0472">Membrane</keyword>
<dbReference type="InterPro" id="IPR005599">
    <property type="entry name" value="GPI_mannosylTrfase"/>
</dbReference>
<evidence type="ECO:0000313" key="12">
    <source>
        <dbReference type="EMBL" id="EKC43059.1"/>
    </source>
</evidence>
<dbReference type="GO" id="GO:0006487">
    <property type="term" value="P:protein N-linked glycosylation"/>
    <property type="evidence" value="ECO:0007669"/>
    <property type="project" value="TreeGrafter"/>
</dbReference>
<dbReference type="UniPathway" id="UPA00378"/>
<feature type="transmembrane region" description="Helical" evidence="10">
    <location>
        <begin position="355"/>
        <end position="372"/>
    </location>
</feature>
<dbReference type="PANTHER" id="PTHR22760:SF2">
    <property type="entry name" value="ALPHA-1,2-MANNOSYLTRANSFERASE ALG9"/>
    <property type="match status" value="1"/>
</dbReference>
<feature type="transmembrane region" description="Helical" evidence="10">
    <location>
        <begin position="502"/>
        <end position="524"/>
    </location>
</feature>